<organism evidence="3 4">
    <name type="scientific">Dyella mobilis</name>
    <dbReference type="NCBI Taxonomy" id="1849582"/>
    <lineage>
        <taxon>Bacteria</taxon>
        <taxon>Pseudomonadati</taxon>
        <taxon>Pseudomonadota</taxon>
        <taxon>Gammaproteobacteria</taxon>
        <taxon>Lysobacterales</taxon>
        <taxon>Rhodanobacteraceae</taxon>
        <taxon>Dyella</taxon>
    </lineage>
</organism>
<dbReference type="EMBL" id="JADIKF010000033">
    <property type="protein sequence ID" value="MBM7128391.1"/>
    <property type="molecule type" value="Genomic_DNA"/>
</dbReference>
<evidence type="ECO:0000256" key="1">
    <source>
        <dbReference type="SAM" id="Phobius"/>
    </source>
</evidence>
<feature type="transmembrane region" description="Helical" evidence="1">
    <location>
        <begin position="142"/>
        <end position="166"/>
    </location>
</feature>
<keyword evidence="3" id="KW-0378">Hydrolase</keyword>
<protein>
    <submittedName>
        <fullName evidence="3">CPBP family intramembrane metalloprotease</fullName>
    </submittedName>
</protein>
<dbReference type="Pfam" id="PF02517">
    <property type="entry name" value="Rce1-like"/>
    <property type="match status" value="1"/>
</dbReference>
<evidence type="ECO:0000313" key="3">
    <source>
        <dbReference type="EMBL" id="MBM7128391.1"/>
    </source>
</evidence>
<feature type="transmembrane region" description="Helical" evidence="1">
    <location>
        <begin position="178"/>
        <end position="195"/>
    </location>
</feature>
<comment type="caution">
    <text evidence="3">The sequence shown here is derived from an EMBL/GenBank/DDBJ whole genome shotgun (WGS) entry which is preliminary data.</text>
</comment>
<proteinExistence type="predicted"/>
<keyword evidence="3" id="KW-0482">Metalloprotease</keyword>
<feature type="domain" description="CAAX prenyl protease 2/Lysostaphin resistance protein A-like" evidence="2">
    <location>
        <begin position="142"/>
        <end position="233"/>
    </location>
</feature>
<feature type="transmembrane region" description="Helical" evidence="1">
    <location>
        <begin position="207"/>
        <end position="231"/>
    </location>
</feature>
<sequence length="261" mass="29042">MDMHEYLGLMQDVFAVALVFVFPLIDLPAMQHLKRFSSTAARLALYRRSVLATSVFVIIALAIAPLDTLLIIARSHTDAPWLDRHSVISMAASALIALLFAWVLWPSIQCVFRKRIRKAYLEAYLASLVRFMLPVSRQERRWWVLLSLSGGIGEELLYRGFLLQYFRGQLIGGPGTGLIWAWVLSSLAFGLGHVYQGKRGVLETTTAGAVFGMLAILSGGLALPILMHILIDLRILLVYNPAQDDPQRAAPLISGFNPQVR</sequence>
<reference evidence="3" key="1">
    <citation type="submission" date="2020-10" db="EMBL/GenBank/DDBJ databases">
        <title>Phylogeny of dyella-like bacteria.</title>
        <authorList>
            <person name="Fu J."/>
        </authorList>
    </citation>
    <scope>NUCLEOTIDE SEQUENCE</scope>
    <source>
        <strain evidence="3">DHON07</strain>
    </source>
</reference>
<feature type="transmembrane region" description="Helical" evidence="1">
    <location>
        <begin position="6"/>
        <end position="29"/>
    </location>
</feature>
<evidence type="ECO:0000313" key="4">
    <source>
        <dbReference type="Proteomes" id="UP001430193"/>
    </source>
</evidence>
<name>A0ABS2KB37_9GAMM</name>
<keyword evidence="1" id="KW-0812">Transmembrane</keyword>
<keyword evidence="1" id="KW-1133">Transmembrane helix</keyword>
<feature type="transmembrane region" description="Helical" evidence="1">
    <location>
        <begin position="85"/>
        <end position="105"/>
    </location>
</feature>
<keyword evidence="4" id="KW-1185">Reference proteome</keyword>
<keyword evidence="3" id="KW-0645">Protease</keyword>
<gene>
    <name evidence="3" type="ORF">ISS99_02560</name>
</gene>
<accession>A0ABS2KB37</accession>
<evidence type="ECO:0000259" key="2">
    <source>
        <dbReference type="Pfam" id="PF02517"/>
    </source>
</evidence>
<feature type="transmembrane region" description="Helical" evidence="1">
    <location>
        <begin position="50"/>
        <end position="73"/>
    </location>
</feature>
<dbReference type="Proteomes" id="UP001430193">
    <property type="component" value="Unassembled WGS sequence"/>
</dbReference>
<dbReference type="InterPro" id="IPR003675">
    <property type="entry name" value="Rce1/LyrA-like_dom"/>
</dbReference>
<dbReference type="GO" id="GO:0008237">
    <property type="term" value="F:metallopeptidase activity"/>
    <property type="evidence" value="ECO:0007669"/>
    <property type="project" value="UniProtKB-KW"/>
</dbReference>
<keyword evidence="1" id="KW-0472">Membrane</keyword>